<comment type="caution">
    <text evidence="1">The sequence shown here is derived from an EMBL/GenBank/DDBJ whole genome shotgun (WGS) entry which is preliminary data.</text>
</comment>
<proteinExistence type="predicted"/>
<keyword evidence="2" id="KW-1185">Reference proteome</keyword>
<dbReference type="Proteomes" id="UP001140087">
    <property type="component" value="Unassembled WGS sequence"/>
</dbReference>
<gene>
    <name evidence="1" type="ORF">H4R21_004912</name>
</gene>
<reference evidence="1" key="1">
    <citation type="submission" date="2022-07" db="EMBL/GenBank/DDBJ databases">
        <title>Phylogenomic reconstructions and comparative analyses of Kickxellomycotina fungi.</title>
        <authorList>
            <person name="Reynolds N.K."/>
            <person name="Stajich J.E."/>
            <person name="Barry K."/>
            <person name="Grigoriev I.V."/>
            <person name="Crous P."/>
            <person name="Smith M.E."/>
        </authorList>
    </citation>
    <scope>NUCLEOTIDE SEQUENCE</scope>
    <source>
        <strain evidence="1">BCRC 34780</strain>
    </source>
</reference>
<organism evidence="1 2">
    <name type="scientific">Coemansia helicoidea</name>
    <dbReference type="NCBI Taxonomy" id="1286919"/>
    <lineage>
        <taxon>Eukaryota</taxon>
        <taxon>Fungi</taxon>
        <taxon>Fungi incertae sedis</taxon>
        <taxon>Zoopagomycota</taxon>
        <taxon>Kickxellomycotina</taxon>
        <taxon>Kickxellomycetes</taxon>
        <taxon>Kickxellales</taxon>
        <taxon>Kickxellaceae</taxon>
        <taxon>Coemansia</taxon>
    </lineage>
</organism>
<sequence>MTHVCQLWRRIHAPDFYHYAVYDGHARRLLVPEGCEQHIRWLLIHVPDDFGSFRNVAGSIYRLPVEVRSRVLWLGLTMGSKTAMLTSEYNQLAAAFPALQHIWLDTRRIVDLCAVYLESADTKVLPPITSLVLRRDVFRTREKVASFVRAVAATLTRLDLTYTDIGSACEVLWGPGGQVAQYGSRFPQLAKLFISISSVHDGPPTMPLQTTPFPELKVLVCHDSTWPLVGSTTELHGWMRQFVAMLLEHVPAQLRWLSIDDPEGDVPEMLGGKMQQLRTLHLFHNLESCSSSISLQRVLEGAGAIPKLRGLTAISFGAAPLPPLELTCPCHPHLCMLDIDTWHVTLCDLQQLLSKLPRLERLRITLAPSEILPAREDIGQHMAIQWIRIGSDIAADPLWDLESLESLTTLLARMPRLSEALLFSEAMKWLTAAIATRNRADLLHLAHHVQIGRTGN</sequence>
<evidence type="ECO:0000313" key="2">
    <source>
        <dbReference type="Proteomes" id="UP001140087"/>
    </source>
</evidence>
<protein>
    <submittedName>
        <fullName evidence="1">Uncharacterized protein</fullName>
    </submittedName>
</protein>
<evidence type="ECO:0000313" key="1">
    <source>
        <dbReference type="EMBL" id="KAJ2795939.1"/>
    </source>
</evidence>
<dbReference type="EMBL" id="JANBUN010002016">
    <property type="protein sequence ID" value="KAJ2795939.1"/>
    <property type="molecule type" value="Genomic_DNA"/>
</dbReference>
<name>A0ACC1KVS0_9FUNG</name>
<accession>A0ACC1KVS0</accession>